<keyword evidence="5 7" id="KW-0472">Membrane</keyword>
<dbReference type="GO" id="GO:0022857">
    <property type="term" value="F:transmembrane transporter activity"/>
    <property type="evidence" value="ECO:0007669"/>
    <property type="project" value="InterPro"/>
</dbReference>
<dbReference type="RefSeq" id="WP_184364884.1">
    <property type="nucleotide sequence ID" value="NZ_BAAAKM010000045.1"/>
</dbReference>
<dbReference type="InterPro" id="IPR036259">
    <property type="entry name" value="MFS_trans_sf"/>
</dbReference>
<dbReference type="PANTHER" id="PTHR23513">
    <property type="entry name" value="INTEGRAL MEMBRANE EFFLUX PROTEIN-RELATED"/>
    <property type="match status" value="1"/>
</dbReference>
<dbReference type="AlphaFoldDB" id="A0A840W5D4"/>
<protein>
    <submittedName>
        <fullName evidence="8">MFS family permease</fullName>
    </submittedName>
</protein>
<dbReference type="CDD" id="cd06173">
    <property type="entry name" value="MFS_MefA_like"/>
    <property type="match status" value="1"/>
</dbReference>
<feature type="transmembrane region" description="Helical" evidence="7">
    <location>
        <begin position="402"/>
        <end position="419"/>
    </location>
</feature>
<feature type="transmembrane region" description="Helical" evidence="7">
    <location>
        <begin position="185"/>
        <end position="210"/>
    </location>
</feature>
<feature type="compositionally biased region" description="Low complexity" evidence="6">
    <location>
        <begin position="1"/>
        <end position="16"/>
    </location>
</feature>
<keyword evidence="2" id="KW-1003">Cell membrane</keyword>
<keyword evidence="3 7" id="KW-0812">Transmembrane</keyword>
<dbReference type="EMBL" id="JACHDO010000001">
    <property type="protein sequence ID" value="MBB5491194.1"/>
    <property type="molecule type" value="Genomic_DNA"/>
</dbReference>
<evidence type="ECO:0000256" key="2">
    <source>
        <dbReference type="ARBA" id="ARBA00022475"/>
    </source>
</evidence>
<feature type="transmembrane region" description="Helical" evidence="7">
    <location>
        <begin position="281"/>
        <end position="308"/>
    </location>
</feature>
<gene>
    <name evidence="8" type="ORF">HNR07_002331</name>
</gene>
<evidence type="ECO:0000256" key="5">
    <source>
        <dbReference type="ARBA" id="ARBA00023136"/>
    </source>
</evidence>
<feature type="transmembrane region" description="Helical" evidence="7">
    <location>
        <begin position="107"/>
        <end position="132"/>
    </location>
</feature>
<keyword evidence="4 7" id="KW-1133">Transmembrane helix</keyword>
<dbReference type="Gene3D" id="1.20.1250.20">
    <property type="entry name" value="MFS general substrate transporter like domains"/>
    <property type="match status" value="1"/>
</dbReference>
<feature type="transmembrane region" description="Helical" evidence="7">
    <location>
        <begin position="374"/>
        <end position="396"/>
    </location>
</feature>
<feature type="transmembrane region" description="Helical" evidence="7">
    <location>
        <begin position="339"/>
        <end position="362"/>
    </location>
</feature>
<name>A0A840W5D4_9ACTN</name>
<feature type="transmembrane region" description="Helical" evidence="7">
    <location>
        <begin position="32"/>
        <end position="57"/>
    </location>
</feature>
<evidence type="ECO:0000256" key="3">
    <source>
        <dbReference type="ARBA" id="ARBA00022692"/>
    </source>
</evidence>
<evidence type="ECO:0000256" key="1">
    <source>
        <dbReference type="ARBA" id="ARBA00004651"/>
    </source>
</evidence>
<feature type="transmembrane region" description="Helical" evidence="7">
    <location>
        <begin position="315"/>
        <end position="333"/>
    </location>
</feature>
<sequence>MATAPTSTAPTTTTAPADPPRDQRLGATFHRFWGAGVFTNLADGMILVALPLIAVTLTQDPLLVAGLTATRFLPWLLLAPVSGLLIDRVHRMRAMAVSNTVAALTMAALAGAMFTGHLSIWLLYAAMFVVIACETVSDPASRITVVQLVPARLLDRANSRAEGGRLVAQDCLGRPVAGFLFTAGAVAPLLGIAGSYALCAVLLCTIPLVWRRHVPPPGPDQGEDADGQEQQGFLRSLGEGFRLVFTDRILRGNMLCNAGAMIGVNMTVAVLVLYAREDLGVPAALFGIFLLSTAFGGVLGSLAAFRLLVRFGRRAVVTVSYAGMGVFLVATGLMNSPYLAFVTLAGFSFCVVVSNIGGSLYFQTVVPDAVRGRISGASKTIGWGLAPVGALLGGLLGRVDLALPYLVGGVLVILTTFLARRIIADTARLADEAAARLSAEGDRS</sequence>
<evidence type="ECO:0000313" key="9">
    <source>
        <dbReference type="Proteomes" id="UP000579647"/>
    </source>
</evidence>
<comment type="caution">
    <text evidence="8">The sequence shown here is derived from an EMBL/GenBank/DDBJ whole genome shotgun (WGS) entry which is preliminary data.</text>
</comment>
<evidence type="ECO:0000256" key="6">
    <source>
        <dbReference type="SAM" id="MobiDB-lite"/>
    </source>
</evidence>
<accession>A0A840W5D4</accession>
<dbReference type="Proteomes" id="UP000579647">
    <property type="component" value="Unassembled WGS sequence"/>
</dbReference>
<keyword evidence="9" id="KW-1185">Reference proteome</keyword>
<dbReference type="GO" id="GO:0005886">
    <property type="term" value="C:plasma membrane"/>
    <property type="evidence" value="ECO:0007669"/>
    <property type="project" value="UniProtKB-SubCell"/>
</dbReference>
<evidence type="ECO:0000256" key="7">
    <source>
        <dbReference type="SAM" id="Phobius"/>
    </source>
</evidence>
<feature type="region of interest" description="Disordered" evidence="6">
    <location>
        <begin position="1"/>
        <end position="23"/>
    </location>
</feature>
<dbReference type="SUPFAM" id="SSF103473">
    <property type="entry name" value="MFS general substrate transporter"/>
    <property type="match status" value="1"/>
</dbReference>
<dbReference type="InterPro" id="IPR011701">
    <property type="entry name" value="MFS"/>
</dbReference>
<dbReference type="PANTHER" id="PTHR23513:SF6">
    <property type="entry name" value="MAJOR FACILITATOR SUPERFAMILY ASSOCIATED DOMAIN-CONTAINING PROTEIN"/>
    <property type="match status" value="1"/>
</dbReference>
<comment type="subcellular location">
    <subcellularLocation>
        <location evidence="1">Cell membrane</location>
        <topology evidence="1">Multi-pass membrane protein</topology>
    </subcellularLocation>
</comment>
<proteinExistence type="predicted"/>
<evidence type="ECO:0000313" key="8">
    <source>
        <dbReference type="EMBL" id="MBB5491194.1"/>
    </source>
</evidence>
<feature type="transmembrane region" description="Helical" evidence="7">
    <location>
        <begin position="63"/>
        <end position="86"/>
    </location>
</feature>
<dbReference type="Pfam" id="PF07690">
    <property type="entry name" value="MFS_1"/>
    <property type="match status" value="1"/>
</dbReference>
<organism evidence="8 9">
    <name type="scientific">Nocardiopsis metallicus</name>
    <dbReference type="NCBI Taxonomy" id="179819"/>
    <lineage>
        <taxon>Bacteria</taxon>
        <taxon>Bacillati</taxon>
        <taxon>Actinomycetota</taxon>
        <taxon>Actinomycetes</taxon>
        <taxon>Streptosporangiales</taxon>
        <taxon>Nocardiopsidaceae</taxon>
        <taxon>Nocardiopsis</taxon>
    </lineage>
</organism>
<reference evidence="8 9" key="1">
    <citation type="submission" date="2020-08" db="EMBL/GenBank/DDBJ databases">
        <title>Sequencing the genomes of 1000 actinobacteria strains.</title>
        <authorList>
            <person name="Klenk H.-P."/>
        </authorList>
    </citation>
    <scope>NUCLEOTIDE SEQUENCE [LARGE SCALE GENOMIC DNA]</scope>
    <source>
        <strain evidence="8 9">DSM 44598</strain>
    </source>
</reference>
<evidence type="ECO:0000256" key="4">
    <source>
        <dbReference type="ARBA" id="ARBA00022989"/>
    </source>
</evidence>
<feature type="transmembrane region" description="Helical" evidence="7">
    <location>
        <begin position="255"/>
        <end position="275"/>
    </location>
</feature>